<evidence type="ECO:0000313" key="3">
    <source>
        <dbReference type="EMBL" id="QHO70470.1"/>
    </source>
</evidence>
<name>A0A7L5AIQ1_9MICO</name>
<dbReference type="KEGG" id="mant:BHD05_13260"/>
<dbReference type="PANTHER" id="PTHR28008:SF1">
    <property type="entry name" value="DOMAIN PROTEIN, PUTATIVE (AFU_ORTHOLOGUE AFUA_3G10980)-RELATED"/>
    <property type="match status" value="1"/>
</dbReference>
<reference evidence="3 4" key="1">
    <citation type="submission" date="2016-09" db="EMBL/GenBank/DDBJ databases">
        <title>Complete genome sequence of microbes from the polar regions.</title>
        <authorList>
            <person name="Liao L."/>
            <person name="Chen B."/>
        </authorList>
    </citation>
    <scope>NUCLEOTIDE SEQUENCE [LARGE SCALE GENOMIC DNA]</scope>
    <source>
        <strain evidence="3 4">ZS314</strain>
    </source>
</reference>
<accession>A0A7L5AIQ1</accession>
<dbReference type="OrthoDB" id="3787741at2"/>
<proteinExistence type="predicted"/>
<feature type="domain" description="VanZ-like" evidence="2">
    <location>
        <begin position="13"/>
        <end position="130"/>
    </location>
</feature>
<feature type="transmembrane region" description="Helical" evidence="1">
    <location>
        <begin position="60"/>
        <end position="78"/>
    </location>
</feature>
<evidence type="ECO:0000256" key="1">
    <source>
        <dbReference type="SAM" id="Phobius"/>
    </source>
</evidence>
<feature type="transmembrane region" description="Helical" evidence="1">
    <location>
        <begin position="115"/>
        <end position="137"/>
    </location>
</feature>
<keyword evidence="1" id="KW-0812">Transmembrane</keyword>
<gene>
    <name evidence="3" type="ORF">BHD05_13260</name>
</gene>
<dbReference type="EMBL" id="CP017146">
    <property type="protein sequence ID" value="QHO70470.1"/>
    <property type="molecule type" value="Genomic_DNA"/>
</dbReference>
<keyword evidence="4" id="KW-1185">Reference proteome</keyword>
<sequence length="153" mass="17458">MFRRHPYLSLTTFAYLGFVAWVTLGPQPIDGGDDAVLWRALRFFSRHEVTHWITYQRLEFLANVGMFIPVGMFFLLLFGRRMWFVAVFAGIALTASIEFVQIFLPDRVSDVSDIIANSLGTLIGVLFTLVVTTGTALRLRREERRAELAGSRR</sequence>
<evidence type="ECO:0000259" key="2">
    <source>
        <dbReference type="Pfam" id="PF04892"/>
    </source>
</evidence>
<dbReference type="InterPro" id="IPR006976">
    <property type="entry name" value="VanZ-like"/>
</dbReference>
<dbReference type="RefSeq" id="WP_161886854.1">
    <property type="nucleotide sequence ID" value="NZ_CP017146.1"/>
</dbReference>
<protein>
    <recommendedName>
        <fullName evidence="2">VanZ-like domain-containing protein</fullName>
    </recommendedName>
</protein>
<dbReference type="PANTHER" id="PTHR28008">
    <property type="entry name" value="DOMAIN PROTEIN, PUTATIVE (AFU_ORTHOLOGUE AFUA_3G10980)-RELATED"/>
    <property type="match status" value="1"/>
</dbReference>
<evidence type="ECO:0000313" key="4">
    <source>
        <dbReference type="Proteomes" id="UP000464507"/>
    </source>
</evidence>
<feature type="transmembrane region" description="Helical" evidence="1">
    <location>
        <begin position="7"/>
        <end position="24"/>
    </location>
</feature>
<keyword evidence="1" id="KW-1133">Transmembrane helix</keyword>
<organism evidence="3 4">
    <name type="scientific">Marisediminicola antarctica</name>
    <dbReference type="NCBI Taxonomy" id="674079"/>
    <lineage>
        <taxon>Bacteria</taxon>
        <taxon>Bacillati</taxon>
        <taxon>Actinomycetota</taxon>
        <taxon>Actinomycetes</taxon>
        <taxon>Micrococcales</taxon>
        <taxon>Microbacteriaceae</taxon>
        <taxon>Marisediminicola</taxon>
    </lineage>
</organism>
<keyword evidence="1" id="KW-0472">Membrane</keyword>
<feature type="transmembrane region" description="Helical" evidence="1">
    <location>
        <begin position="83"/>
        <end position="103"/>
    </location>
</feature>
<dbReference type="AlphaFoldDB" id="A0A7L5AIQ1"/>
<dbReference type="Proteomes" id="UP000464507">
    <property type="component" value="Chromosome"/>
</dbReference>
<dbReference type="Pfam" id="PF04892">
    <property type="entry name" value="VanZ"/>
    <property type="match status" value="1"/>
</dbReference>